<dbReference type="EMBL" id="NCKW01003413">
    <property type="protein sequence ID" value="POM76610.1"/>
    <property type="molecule type" value="Genomic_DNA"/>
</dbReference>
<accession>A0A2P4YFL3</accession>
<dbReference type="Proteomes" id="UP000237271">
    <property type="component" value="Unassembled WGS sequence"/>
</dbReference>
<reference evidence="1 2" key="1">
    <citation type="journal article" date="2017" name="Genome Biol. Evol.">
        <title>Phytophthora megakarya and P. palmivora, closely related causal agents of cacao black pod rot, underwent increases in genome sizes and gene numbers by different mechanisms.</title>
        <authorList>
            <person name="Ali S.S."/>
            <person name="Shao J."/>
            <person name="Lary D.J."/>
            <person name="Kronmiller B."/>
            <person name="Shen D."/>
            <person name="Strem M.D."/>
            <person name="Amoako-Attah I."/>
            <person name="Akrofi A.Y."/>
            <person name="Begoude B.A."/>
            <person name="Ten Hoopen G.M."/>
            <person name="Coulibaly K."/>
            <person name="Kebe B.I."/>
            <person name="Melnick R.L."/>
            <person name="Guiltinan M.J."/>
            <person name="Tyler B.M."/>
            <person name="Meinhardt L.W."/>
            <person name="Bailey B.A."/>
        </authorList>
    </citation>
    <scope>NUCLEOTIDE SEQUENCE [LARGE SCALE GENOMIC DNA]</scope>
    <source>
        <strain evidence="2">sbr112.9</strain>
    </source>
</reference>
<organism evidence="1 2">
    <name type="scientific">Phytophthora palmivora</name>
    <dbReference type="NCBI Taxonomy" id="4796"/>
    <lineage>
        <taxon>Eukaryota</taxon>
        <taxon>Sar</taxon>
        <taxon>Stramenopiles</taxon>
        <taxon>Oomycota</taxon>
        <taxon>Peronosporomycetes</taxon>
        <taxon>Peronosporales</taxon>
        <taxon>Peronosporaceae</taxon>
        <taxon>Phytophthora</taxon>
    </lineage>
</organism>
<name>A0A2P4YFL3_9STRA</name>
<sequence length="99" mass="11493">MIEQLQLESCSISTRLQFQDMFIHTELCFFLIEHAHVSTGKTKSFPASTQSVYDTKRLSNGHFRDTYGVKFLPWPITHQDLFVLPSYRETPPDRKENGA</sequence>
<comment type="caution">
    <text evidence="1">The sequence shown here is derived from an EMBL/GenBank/DDBJ whole genome shotgun (WGS) entry which is preliminary data.</text>
</comment>
<proteinExistence type="predicted"/>
<evidence type="ECO:0000313" key="2">
    <source>
        <dbReference type="Proteomes" id="UP000237271"/>
    </source>
</evidence>
<dbReference type="AlphaFoldDB" id="A0A2P4YFL3"/>
<keyword evidence="2" id="KW-1185">Reference proteome</keyword>
<evidence type="ECO:0000313" key="1">
    <source>
        <dbReference type="EMBL" id="POM76610.1"/>
    </source>
</evidence>
<gene>
    <name evidence="1" type="ORF">PHPALM_6125</name>
</gene>
<protein>
    <submittedName>
        <fullName evidence="1">Uncharacterized protein</fullName>
    </submittedName>
</protein>